<dbReference type="HOGENOM" id="CLU_045100_0_0_10"/>
<dbReference type="STRING" id="313594.PI23P_04457"/>
<reference evidence="2 3" key="1">
    <citation type="submission" date="2006-02" db="EMBL/GenBank/DDBJ databases">
        <authorList>
            <person name="Murray A."/>
            <person name="Staley J."/>
            <person name="Ferriera S."/>
            <person name="Johnson J."/>
            <person name="Kravitz S."/>
            <person name="Halpern A."/>
            <person name="Remington K."/>
            <person name="Beeson K."/>
            <person name="Tran B."/>
            <person name="Rogers Y.-H."/>
            <person name="Friedman R."/>
            <person name="Venter J.C."/>
        </authorList>
    </citation>
    <scope>NUCLEOTIDE SEQUENCE [LARGE SCALE GENOMIC DNA]</scope>
    <source>
        <strain evidence="2 3">23-P</strain>
    </source>
</reference>
<evidence type="ECO:0000313" key="3">
    <source>
        <dbReference type="Proteomes" id="UP000003053"/>
    </source>
</evidence>
<comment type="caution">
    <text evidence="2">The sequence shown here is derived from an EMBL/GenBank/DDBJ whole genome shotgun (WGS) entry which is preliminary data.</text>
</comment>
<feature type="domain" description="DUF5689" evidence="1">
    <location>
        <begin position="56"/>
        <end position="288"/>
    </location>
</feature>
<evidence type="ECO:0000313" key="2">
    <source>
        <dbReference type="EMBL" id="EAR13719.1"/>
    </source>
</evidence>
<dbReference type="Gene3D" id="2.60.120.200">
    <property type="match status" value="1"/>
</dbReference>
<keyword evidence="3" id="KW-1185">Reference proteome</keyword>
<protein>
    <recommendedName>
        <fullName evidence="1">DUF5689 domain-containing protein</fullName>
    </recommendedName>
</protein>
<dbReference type="EMBL" id="AAOG01000001">
    <property type="protein sequence ID" value="EAR13719.1"/>
    <property type="molecule type" value="Genomic_DNA"/>
</dbReference>
<dbReference type="eggNOG" id="COG4085">
    <property type="taxonomic scope" value="Bacteria"/>
</dbReference>
<proteinExistence type="predicted"/>
<dbReference type="OrthoDB" id="1492759at2"/>
<dbReference type="Pfam" id="PF18942">
    <property type="entry name" value="DUF5689"/>
    <property type="match status" value="1"/>
</dbReference>
<dbReference type="Proteomes" id="UP000003053">
    <property type="component" value="Unassembled WGS sequence"/>
</dbReference>
<organism evidence="2 3">
    <name type="scientific">Polaribacter irgensii 23-P</name>
    <dbReference type="NCBI Taxonomy" id="313594"/>
    <lineage>
        <taxon>Bacteria</taxon>
        <taxon>Pseudomonadati</taxon>
        <taxon>Bacteroidota</taxon>
        <taxon>Flavobacteriia</taxon>
        <taxon>Flavobacteriales</taxon>
        <taxon>Flavobacteriaceae</taxon>
    </lineage>
</organism>
<name>A4BXM8_9FLAO</name>
<accession>A4BXM8</accession>
<dbReference type="AlphaFoldDB" id="A4BXM8"/>
<sequence>MEINKTTPWILVLVTSLFFNACVQDGEYAVPQNLGAEENLKLAGMLDSIQNNQLELKSIKDLKRLCVSGKEPVKIVSNIVVKGYVISSDAKGNYFREFYMQDAPENPTAGIRIAINLTNSYNKFNVGRVLYIRLKNLYLGEINTGDGVCTIGGKVSTTDEKEIESVALNQMKNHFFRSDETTIIVPKEVSLAGLNASDIGTFVCVKGLVFPIVLEGKAYADPTEDFDTQRKIQTCQSVGYANLLLETSSFASFANKSLPMGGGSIYAVVAKDYNGHFLVLVLNTSEDVKMTDERCTTRSESDFPMTLLSEDFETASGEVNITDWINYREEGTKSWRSYSDTYSQSKAARIGSKNSGDAHTSTWLLTKGIYLDGTAEEFLSFETSNSFANGSDLQVLISTDWEGTVATVSRAAWNVLPAKIVANGEGYKNWVHSTFVNLSAYTGTGFIAFRYRGSGNVYFDGTYELDNITIIAK</sequence>
<dbReference type="RefSeq" id="WP_004569517.1">
    <property type="nucleotide sequence ID" value="NZ_CH724148.1"/>
</dbReference>
<evidence type="ECO:0000259" key="1">
    <source>
        <dbReference type="Pfam" id="PF18942"/>
    </source>
</evidence>
<gene>
    <name evidence="2" type="ORF">PI23P_04457</name>
</gene>
<dbReference type="InterPro" id="IPR043744">
    <property type="entry name" value="DUF5689"/>
</dbReference>
<dbReference type="NCBIfam" id="NF038128">
    <property type="entry name" value="choice_anch_J"/>
    <property type="match status" value="1"/>
</dbReference>